<evidence type="ECO:0000259" key="2">
    <source>
        <dbReference type="Pfam" id="PF13846"/>
    </source>
</evidence>
<reference evidence="4 5" key="1">
    <citation type="journal article" date="2020" name="Nature">
        <title>Six reference-quality genomes reveal evolution of bat adaptations.</title>
        <authorList>
            <person name="Jebb D."/>
            <person name="Huang Z."/>
            <person name="Pippel M."/>
            <person name="Hughes G.M."/>
            <person name="Lavrichenko K."/>
            <person name="Devanna P."/>
            <person name="Winkler S."/>
            <person name="Jermiin L.S."/>
            <person name="Skirmuntt E.C."/>
            <person name="Katzourakis A."/>
            <person name="Burkitt-Gray L."/>
            <person name="Ray D.A."/>
            <person name="Sullivan K.A.M."/>
            <person name="Roscito J.G."/>
            <person name="Kirilenko B.M."/>
            <person name="Davalos L.M."/>
            <person name="Corthals A.P."/>
            <person name="Power M.L."/>
            <person name="Jones G."/>
            <person name="Ransome R.D."/>
            <person name="Dechmann D.K.N."/>
            <person name="Locatelli A.G."/>
            <person name="Puechmaille S.J."/>
            <person name="Fedrigo O."/>
            <person name="Jarvis E.D."/>
            <person name="Hiller M."/>
            <person name="Vernes S.C."/>
            <person name="Myers E.W."/>
            <person name="Teeling E.C."/>
        </authorList>
    </citation>
    <scope>NUCLEOTIDE SEQUENCE [LARGE SCALE GENOMIC DNA]</scope>
    <source>
        <strain evidence="4">MRhiFer1</strain>
        <tissue evidence="4">Lung</tissue>
    </source>
</reference>
<dbReference type="InterPro" id="IPR025244">
    <property type="entry name" value="CCDC82"/>
</dbReference>
<dbReference type="PANTHER" id="PTHR14689">
    <property type="entry name" value="PHORBOL-ESTER_DAG-TYPE DOMAIN-CONTAINING PROTEIN"/>
    <property type="match status" value="1"/>
</dbReference>
<evidence type="ECO:0000313" key="5">
    <source>
        <dbReference type="Proteomes" id="UP000585614"/>
    </source>
</evidence>
<gene>
    <name evidence="4" type="ORF">mRhiFer1_002310</name>
</gene>
<feature type="compositionally biased region" description="Acidic residues" evidence="1">
    <location>
        <begin position="62"/>
        <end position="73"/>
    </location>
</feature>
<accession>A0A7J7W642</accession>
<dbReference type="AlphaFoldDB" id="A0A7J7W642"/>
<organism evidence="4 5">
    <name type="scientific">Rhinolophus ferrumequinum</name>
    <name type="common">Greater horseshoe bat</name>
    <dbReference type="NCBI Taxonomy" id="59479"/>
    <lineage>
        <taxon>Eukaryota</taxon>
        <taxon>Metazoa</taxon>
        <taxon>Chordata</taxon>
        <taxon>Craniata</taxon>
        <taxon>Vertebrata</taxon>
        <taxon>Euteleostomi</taxon>
        <taxon>Mammalia</taxon>
        <taxon>Eutheria</taxon>
        <taxon>Laurasiatheria</taxon>
        <taxon>Chiroptera</taxon>
        <taxon>Yinpterochiroptera</taxon>
        <taxon>Rhinolophoidea</taxon>
        <taxon>Rhinolophidae</taxon>
        <taxon>Rhinolophinae</taxon>
        <taxon>Rhinolophus</taxon>
    </lineage>
</organism>
<evidence type="ECO:0000313" key="4">
    <source>
        <dbReference type="EMBL" id="KAF6332678.1"/>
    </source>
</evidence>
<sequence>MVHVRRYETRRNSKTQECEQKSRVDWRRTKRSILQKDDSDEDLDDEEELDSDTSVDNHDSVDSDEELSNNEELDSNKKPENERELKLIKVESEGNNCEHLINTGNVSTYEEEDKTKHSSIDLPDHEKHSEEEEDLNKNTGHIKEEDLEEEHIKRGTRKRFSCVMYDSDESDDSDILTPRKAGAKRACRVVEDECSSAEMEQTQPEKTLAAKKREQFQKLQKLSKQRSRQRRNSSRDFEDSEKESCPSSDENEEEEEAEEDDYESDESGNNYIMDGFIVQDEEGDEENKSQQGKTLTTSQLKLVKQNSLYSFSDPYTHFERVVKALLINALDESFLKTLYDGSRQKSYAQDMLTSLHYLDNRFVQPRLDSLFSRSRWKEQYKERVANYCNVSVRMKNPEDCSCQACGLLRHCKYSVHLSGMLYNTSTMETDNFMSHDEQLYQECCSKARTEEVENEQVKETVERIFNQSKESGWIEKKYAQLQEYLNLADYFQDEKFE</sequence>
<dbReference type="Proteomes" id="UP000585614">
    <property type="component" value="Unassembled WGS sequence"/>
</dbReference>
<feature type="compositionally biased region" description="Basic and acidic residues" evidence="1">
    <location>
        <begin position="74"/>
        <end position="92"/>
    </location>
</feature>
<feature type="compositionally biased region" description="Acidic residues" evidence="1">
    <location>
        <begin position="38"/>
        <end position="53"/>
    </location>
</feature>
<feature type="domain" description="DUF4211" evidence="3">
    <location>
        <begin position="276"/>
        <end position="427"/>
    </location>
</feature>
<protein>
    <submittedName>
        <fullName evidence="4">Coiled-coil domain containing 82</fullName>
    </submittedName>
</protein>
<proteinExistence type="predicted"/>
<feature type="region of interest" description="Disordered" evidence="1">
    <location>
        <begin position="1"/>
        <end position="270"/>
    </location>
</feature>
<feature type="compositionally biased region" description="Basic residues" evidence="1">
    <location>
        <begin position="221"/>
        <end position="232"/>
    </location>
</feature>
<feature type="domain" description="Coiled-coil" evidence="2">
    <location>
        <begin position="102"/>
        <end position="212"/>
    </location>
</feature>
<name>A0A7J7W642_RHIFE</name>
<dbReference type="InterPro" id="IPR025451">
    <property type="entry name" value="DUF4211"/>
</dbReference>
<evidence type="ECO:0000259" key="3">
    <source>
        <dbReference type="Pfam" id="PF13926"/>
    </source>
</evidence>
<feature type="compositionally biased region" description="Basic and acidic residues" evidence="1">
    <location>
        <begin position="113"/>
        <end position="130"/>
    </location>
</feature>
<feature type="compositionally biased region" description="Acidic residues" evidence="1">
    <location>
        <begin position="249"/>
        <end position="266"/>
    </location>
</feature>
<dbReference type="Pfam" id="PF13846">
    <property type="entry name" value="DUF4196"/>
    <property type="match status" value="1"/>
</dbReference>
<comment type="caution">
    <text evidence="4">The sequence shown here is derived from an EMBL/GenBank/DDBJ whole genome shotgun (WGS) entry which is preliminary data.</text>
</comment>
<dbReference type="Pfam" id="PF13926">
    <property type="entry name" value="DUF4211"/>
    <property type="match status" value="1"/>
</dbReference>
<dbReference type="PANTHER" id="PTHR14689:SF0">
    <property type="entry name" value="COILED-COIL DOMAIN-CONTAINING PROTEIN 82"/>
    <property type="match status" value="1"/>
</dbReference>
<feature type="compositionally biased region" description="Basic and acidic residues" evidence="1">
    <location>
        <begin position="1"/>
        <end position="27"/>
    </location>
</feature>
<dbReference type="EMBL" id="JACAGC010000011">
    <property type="protein sequence ID" value="KAF6332678.1"/>
    <property type="molecule type" value="Genomic_DNA"/>
</dbReference>
<dbReference type="GO" id="GO:0005634">
    <property type="term" value="C:nucleus"/>
    <property type="evidence" value="ECO:0007669"/>
    <property type="project" value="TreeGrafter"/>
</dbReference>
<evidence type="ECO:0000256" key="1">
    <source>
        <dbReference type="SAM" id="MobiDB-lite"/>
    </source>
</evidence>